<dbReference type="GO" id="GO:0004239">
    <property type="term" value="F:initiator methionyl aminopeptidase activity"/>
    <property type="evidence" value="ECO:0007669"/>
    <property type="project" value="UniProtKB-UniRule"/>
</dbReference>
<evidence type="ECO:0000256" key="1">
    <source>
        <dbReference type="ARBA" id="ARBA00002521"/>
    </source>
</evidence>
<keyword evidence="4 6" id="KW-0479">Metal-binding</keyword>
<comment type="caution">
    <text evidence="9">The sequence shown here is derived from an EMBL/GenBank/DDBJ whole genome shotgun (WGS) entry which is preliminary data.</text>
</comment>
<dbReference type="GO" id="GO:0046872">
    <property type="term" value="F:metal ion binding"/>
    <property type="evidence" value="ECO:0007669"/>
    <property type="project" value="UniProtKB-UniRule"/>
</dbReference>
<feature type="binding site" evidence="6">
    <location>
        <position position="84"/>
    </location>
    <ligand>
        <name>substrate</name>
    </ligand>
</feature>
<keyword evidence="3 6" id="KW-0645">Protease</keyword>
<evidence type="ECO:0000313" key="9">
    <source>
        <dbReference type="EMBL" id="OHA23311.1"/>
    </source>
</evidence>
<comment type="subunit">
    <text evidence="6">Monomer.</text>
</comment>
<organism evidence="9 10">
    <name type="scientific">Candidatus Taylorbacteria bacterium RIFCSPHIGHO2_02_FULL_43_32b</name>
    <dbReference type="NCBI Taxonomy" id="1802306"/>
    <lineage>
        <taxon>Bacteria</taxon>
        <taxon>Candidatus Tayloriibacteriota</taxon>
    </lineage>
</organism>
<feature type="domain" description="Peptidase M24" evidence="8">
    <location>
        <begin position="14"/>
        <end position="248"/>
    </location>
</feature>
<feature type="binding site" evidence="6">
    <location>
        <position position="241"/>
    </location>
    <ligand>
        <name>a divalent metal cation</name>
        <dbReference type="ChEBI" id="CHEBI:60240"/>
        <label>2</label>
        <note>catalytic</note>
    </ligand>
</feature>
<dbReference type="STRING" id="1802306.A3C72_04620"/>
<dbReference type="InterPro" id="IPR000994">
    <property type="entry name" value="Pept_M24"/>
</dbReference>
<evidence type="ECO:0000256" key="6">
    <source>
        <dbReference type="HAMAP-Rule" id="MF_01974"/>
    </source>
</evidence>
<evidence type="ECO:0000256" key="2">
    <source>
        <dbReference type="ARBA" id="ARBA00022438"/>
    </source>
</evidence>
<evidence type="ECO:0000256" key="3">
    <source>
        <dbReference type="ARBA" id="ARBA00022670"/>
    </source>
</evidence>
<evidence type="ECO:0000259" key="8">
    <source>
        <dbReference type="Pfam" id="PF00557"/>
    </source>
</evidence>
<comment type="similarity">
    <text evidence="6">Belongs to the peptidase M24A family. Methionine aminopeptidase type 1 subfamily.</text>
</comment>
<dbReference type="InterPro" id="IPR002467">
    <property type="entry name" value="Pept_M24A_MAP1"/>
</dbReference>
<accession>A0A1G2MJW6</accession>
<dbReference type="HAMAP" id="MF_01974">
    <property type="entry name" value="MetAP_1"/>
    <property type="match status" value="1"/>
</dbReference>
<comment type="catalytic activity">
    <reaction evidence="6 7">
        <text>Release of N-terminal amino acids, preferentially methionine, from peptides and arylamides.</text>
        <dbReference type="EC" id="3.4.11.18"/>
    </reaction>
</comment>
<dbReference type="Proteomes" id="UP000177130">
    <property type="component" value="Unassembled WGS sequence"/>
</dbReference>
<dbReference type="SUPFAM" id="SSF55920">
    <property type="entry name" value="Creatinase/aminopeptidase"/>
    <property type="match status" value="1"/>
</dbReference>
<comment type="function">
    <text evidence="1 6">Removes the N-terminal methionine from nascent proteins. The N-terminal methionine is often cleaved when the second residue in the primary sequence is small and uncharged (Met-Ala-, Cys, Gly, Pro, Ser, Thr, or Val). Requires deformylation of the N(alpha)-formylated initiator methionine before it can be hydrolyzed.</text>
</comment>
<evidence type="ECO:0000313" key="10">
    <source>
        <dbReference type="Proteomes" id="UP000177130"/>
    </source>
</evidence>
<dbReference type="EMBL" id="MHRK01000038">
    <property type="protein sequence ID" value="OHA23311.1"/>
    <property type="molecule type" value="Genomic_DNA"/>
</dbReference>
<reference evidence="9 10" key="1">
    <citation type="journal article" date="2016" name="Nat. Commun.">
        <title>Thousands of microbial genomes shed light on interconnected biogeochemical processes in an aquifer system.</title>
        <authorList>
            <person name="Anantharaman K."/>
            <person name="Brown C.T."/>
            <person name="Hug L.A."/>
            <person name="Sharon I."/>
            <person name="Castelle C.J."/>
            <person name="Probst A.J."/>
            <person name="Thomas B.C."/>
            <person name="Singh A."/>
            <person name="Wilkins M.J."/>
            <person name="Karaoz U."/>
            <person name="Brodie E.L."/>
            <person name="Williams K.H."/>
            <person name="Hubbard S.S."/>
            <person name="Banfield J.F."/>
        </authorList>
    </citation>
    <scope>NUCLEOTIDE SEQUENCE [LARGE SCALE GENOMIC DNA]</scope>
</reference>
<dbReference type="InterPro" id="IPR036005">
    <property type="entry name" value="Creatinase/aminopeptidase-like"/>
</dbReference>
<dbReference type="GO" id="GO:0005829">
    <property type="term" value="C:cytosol"/>
    <property type="evidence" value="ECO:0007669"/>
    <property type="project" value="TreeGrafter"/>
</dbReference>
<dbReference type="PRINTS" id="PR00599">
    <property type="entry name" value="MAPEPTIDASE"/>
</dbReference>
<dbReference type="CDD" id="cd01086">
    <property type="entry name" value="MetAP1"/>
    <property type="match status" value="1"/>
</dbReference>
<proteinExistence type="inferred from homology"/>
<dbReference type="InterPro" id="IPR001714">
    <property type="entry name" value="Pept_M24_MAP"/>
</dbReference>
<feature type="binding site" evidence="6">
    <location>
        <position position="184"/>
    </location>
    <ligand>
        <name>substrate</name>
    </ligand>
</feature>
<evidence type="ECO:0000256" key="4">
    <source>
        <dbReference type="ARBA" id="ARBA00022723"/>
    </source>
</evidence>
<protein>
    <recommendedName>
        <fullName evidence="6 7">Methionine aminopeptidase</fullName>
        <shortName evidence="6">MAP</shortName>
        <shortName evidence="6">MetAP</shortName>
        <ecNumber evidence="6 7">3.4.11.18</ecNumber>
    </recommendedName>
    <alternativeName>
        <fullName evidence="6">Peptidase M</fullName>
    </alternativeName>
</protein>
<dbReference type="PANTHER" id="PTHR43330:SF27">
    <property type="entry name" value="METHIONINE AMINOPEPTIDASE"/>
    <property type="match status" value="1"/>
</dbReference>
<name>A0A1G2MJW6_9BACT</name>
<feature type="binding site" evidence="6">
    <location>
        <position position="210"/>
    </location>
    <ligand>
        <name>a divalent metal cation</name>
        <dbReference type="ChEBI" id="CHEBI:60240"/>
        <label>2</label>
        <note>catalytic</note>
    </ligand>
</feature>
<sequence length="257" mass="27696">MSIRLKTDKEIEVLREGGRHLAELLKLLSDKAVPGVSSADLDKVAIEFIKGKGDKPAFLGYKGKYDKEAYPAVICVSVNDEVVHGEPTRSPRIFKEGDIVGIDAGIIHAGLYTDSAVTVPIGKIKKDVAKLLKVTRKALEIGIEAAKIGNTTGDIGYAIEKYVKPFKFGIIRELAGHGVGYAVHEDPFVPNYGKEGGGVKLEPGLVIAIEPMLNLGSEKIYLAEDGHTYKTEDGQFSAHFEHTIAVTESGPKVLTSL</sequence>
<feature type="binding site" evidence="6">
    <location>
        <position position="241"/>
    </location>
    <ligand>
        <name>a divalent metal cation</name>
        <dbReference type="ChEBI" id="CHEBI:60240"/>
        <label>1</label>
    </ligand>
</feature>
<keyword evidence="5 6" id="KW-0378">Hydrolase</keyword>
<feature type="binding site" evidence="6">
    <location>
        <position position="114"/>
    </location>
    <ligand>
        <name>a divalent metal cation</name>
        <dbReference type="ChEBI" id="CHEBI:60240"/>
        <label>1</label>
    </ligand>
</feature>
<dbReference type="Gene3D" id="3.90.230.10">
    <property type="entry name" value="Creatinase/methionine aminopeptidase superfamily"/>
    <property type="match status" value="1"/>
</dbReference>
<gene>
    <name evidence="6" type="primary">map</name>
    <name evidence="9" type="ORF">A3C72_04620</name>
</gene>
<keyword evidence="2 6" id="KW-0031">Aminopeptidase</keyword>
<dbReference type="NCBIfam" id="TIGR00500">
    <property type="entry name" value="met_pdase_I"/>
    <property type="match status" value="1"/>
</dbReference>
<feature type="binding site" evidence="6">
    <location>
        <position position="103"/>
    </location>
    <ligand>
        <name>a divalent metal cation</name>
        <dbReference type="ChEBI" id="CHEBI:60240"/>
        <label>1</label>
    </ligand>
</feature>
<dbReference type="PANTHER" id="PTHR43330">
    <property type="entry name" value="METHIONINE AMINOPEPTIDASE"/>
    <property type="match status" value="1"/>
</dbReference>
<dbReference type="Pfam" id="PF00557">
    <property type="entry name" value="Peptidase_M24"/>
    <property type="match status" value="1"/>
</dbReference>
<feature type="binding site" evidence="6">
    <location>
        <position position="114"/>
    </location>
    <ligand>
        <name>a divalent metal cation</name>
        <dbReference type="ChEBI" id="CHEBI:60240"/>
        <label>2</label>
        <note>catalytic</note>
    </ligand>
</feature>
<feature type="binding site" evidence="6">
    <location>
        <position position="177"/>
    </location>
    <ligand>
        <name>a divalent metal cation</name>
        <dbReference type="ChEBI" id="CHEBI:60240"/>
        <label>2</label>
        <note>catalytic</note>
    </ligand>
</feature>
<dbReference type="GO" id="GO:0070006">
    <property type="term" value="F:metalloaminopeptidase activity"/>
    <property type="evidence" value="ECO:0007669"/>
    <property type="project" value="UniProtKB-UniRule"/>
</dbReference>
<dbReference type="EC" id="3.4.11.18" evidence="6 7"/>
<evidence type="ECO:0000256" key="7">
    <source>
        <dbReference type="RuleBase" id="RU003653"/>
    </source>
</evidence>
<comment type="cofactor">
    <cofactor evidence="6">
        <name>Co(2+)</name>
        <dbReference type="ChEBI" id="CHEBI:48828"/>
    </cofactor>
    <cofactor evidence="6">
        <name>Zn(2+)</name>
        <dbReference type="ChEBI" id="CHEBI:29105"/>
    </cofactor>
    <cofactor evidence="6">
        <name>Mn(2+)</name>
        <dbReference type="ChEBI" id="CHEBI:29035"/>
    </cofactor>
    <cofactor evidence="6">
        <name>Fe(2+)</name>
        <dbReference type="ChEBI" id="CHEBI:29033"/>
    </cofactor>
    <text evidence="6">Binds 2 divalent metal cations per subunit. Has a high-affinity and a low affinity metal-binding site. The true nature of the physiological cofactor is under debate. The enzyme is active with cobalt, zinc, manganese or divalent iron ions. Most likely, methionine aminopeptidases function as mononuclear Fe(2+)-metalloproteases under physiological conditions, and the catalytically relevant metal-binding site has been assigned to the histidine-containing high-affinity site.</text>
</comment>
<evidence type="ECO:0000256" key="5">
    <source>
        <dbReference type="ARBA" id="ARBA00022801"/>
    </source>
</evidence>
<dbReference type="AlphaFoldDB" id="A0A1G2MJW6"/>
<dbReference type="GO" id="GO:0006508">
    <property type="term" value="P:proteolysis"/>
    <property type="evidence" value="ECO:0007669"/>
    <property type="project" value="UniProtKB-KW"/>
</dbReference>